<feature type="transmembrane region" description="Helical" evidence="5">
    <location>
        <begin position="90"/>
        <end position="106"/>
    </location>
</feature>
<evidence type="ECO:0000256" key="4">
    <source>
        <dbReference type="ARBA" id="ARBA00023136"/>
    </source>
</evidence>
<keyword evidence="4 5" id="KW-0472">Membrane</keyword>
<gene>
    <name evidence="7" type="ORF">K1Y72_05745</name>
</gene>
<evidence type="ECO:0000256" key="3">
    <source>
        <dbReference type="ARBA" id="ARBA00022989"/>
    </source>
</evidence>
<reference evidence="7 8" key="1">
    <citation type="submission" date="2021-07" db="EMBL/GenBank/DDBJ databases">
        <title>Actinomadura sp. PM05-2 isolated from lichen.</title>
        <authorList>
            <person name="Somphong A."/>
            <person name="Phongsopitanun W."/>
            <person name="Tanasupawat S."/>
            <person name="Peongsungnone V."/>
        </authorList>
    </citation>
    <scope>NUCLEOTIDE SEQUENCE [LARGE SCALE GENOMIC DNA]</scope>
    <source>
        <strain evidence="7 8">PM05-2</strain>
    </source>
</reference>
<name>A0ABS7FN93_9ACTN</name>
<comment type="caution">
    <text evidence="7">The sequence shown here is derived from an EMBL/GenBank/DDBJ whole genome shotgun (WGS) entry which is preliminary data.</text>
</comment>
<evidence type="ECO:0000259" key="6">
    <source>
        <dbReference type="Pfam" id="PF07291"/>
    </source>
</evidence>
<feature type="domain" description="Methylamine utilisation protein MauE" evidence="6">
    <location>
        <begin position="16"/>
        <end position="147"/>
    </location>
</feature>
<comment type="subcellular location">
    <subcellularLocation>
        <location evidence="1">Membrane</location>
        <topology evidence="1">Multi-pass membrane protein</topology>
    </subcellularLocation>
</comment>
<keyword evidence="3 5" id="KW-1133">Transmembrane helix</keyword>
<keyword evidence="8" id="KW-1185">Reference proteome</keyword>
<accession>A0ABS7FN93</accession>
<proteinExistence type="predicted"/>
<dbReference type="EMBL" id="JAIBOA010000003">
    <property type="protein sequence ID" value="MBW8481862.1"/>
    <property type="molecule type" value="Genomic_DNA"/>
</dbReference>
<keyword evidence="2 5" id="KW-0812">Transmembrane</keyword>
<protein>
    <recommendedName>
        <fullName evidence="6">Methylamine utilisation protein MauE domain-containing protein</fullName>
    </recommendedName>
</protein>
<evidence type="ECO:0000313" key="7">
    <source>
        <dbReference type="EMBL" id="MBW8481862.1"/>
    </source>
</evidence>
<evidence type="ECO:0000313" key="8">
    <source>
        <dbReference type="Proteomes" id="UP000774570"/>
    </source>
</evidence>
<dbReference type="Pfam" id="PF07291">
    <property type="entry name" value="MauE"/>
    <property type="match status" value="1"/>
</dbReference>
<dbReference type="Proteomes" id="UP000774570">
    <property type="component" value="Unassembled WGS sequence"/>
</dbReference>
<feature type="transmembrane region" description="Helical" evidence="5">
    <location>
        <begin position="12"/>
        <end position="31"/>
    </location>
</feature>
<dbReference type="InterPro" id="IPR009908">
    <property type="entry name" value="Methylamine_util_MauE"/>
</dbReference>
<feature type="transmembrane region" description="Helical" evidence="5">
    <location>
        <begin position="162"/>
        <end position="183"/>
    </location>
</feature>
<evidence type="ECO:0000256" key="1">
    <source>
        <dbReference type="ARBA" id="ARBA00004141"/>
    </source>
</evidence>
<sequence>MDTDVLAGVGNAQVPLLAAVLLLAGAAKLVFREPVSAPVDATGRHRVIGVPSRDGGRVLPWRRSRRAGVALALAEGALAAALLATPALAARVAVTAVFCASVWVVGELRVRHPGSGCGCLGSLSDEGVGRRGVARAVLLAGAALLALAAPDAGLRVLAGGPLPLALAALELAVLAALSPEITALRRRRRKVMPCERRPSPLAETLETLHASAAWRRHAPAVGAAAPLDVWREGCWRFLLFPARDGGAPADLVFAVSTAERDRTVRAALIRPEPEIPARTLAARQMK</sequence>
<organism evidence="7 8">
    <name type="scientific">Actinomadura parmotrematis</name>
    <dbReference type="NCBI Taxonomy" id="2864039"/>
    <lineage>
        <taxon>Bacteria</taxon>
        <taxon>Bacillati</taxon>
        <taxon>Actinomycetota</taxon>
        <taxon>Actinomycetes</taxon>
        <taxon>Streptosporangiales</taxon>
        <taxon>Thermomonosporaceae</taxon>
        <taxon>Actinomadura</taxon>
    </lineage>
</organism>
<feature type="transmembrane region" description="Helical" evidence="5">
    <location>
        <begin position="132"/>
        <end position="150"/>
    </location>
</feature>
<evidence type="ECO:0000256" key="2">
    <source>
        <dbReference type="ARBA" id="ARBA00022692"/>
    </source>
</evidence>
<evidence type="ECO:0000256" key="5">
    <source>
        <dbReference type="SAM" id="Phobius"/>
    </source>
</evidence>